<name>A0A8I0GB42_9ACTO</name>
<dbReference type="SUPFAM" id="SSF51161">
    <property type="entry name" value="Trimeric LpxA-like enzymes"/>
    <property type="match status" value="1"/>
</dbReference>
<proteinExistence type="inferred from homology"/>
<evidence type="ECO:0000313" key="4">
    <source>
        <dbReference type="EMBL" id="MBD3689026.1"/>
    </source>
</evidence>
<keyword evidence="5" id="KW-1185">Reference proteome</keyword>
<accession>A0A8I0GB42</accession>
<dbReference type="InterPro" id="IPR051159">
    <property type="entry name" value="Hexapeptide_acetyltransf"/>
</dbReference>
<dbReference type="AlphaFoldDB" id="A0A8I0GB42"/>
<evidence type="ECO:0000256" key="3">
    <source>
        <dbReference type="ARBA" id="ARBA00022737"/>
    </source>
</evidence>
<keyword evidence="2 4" id="KW-0808">Transferase</keyword>
<gene>
    <name evidence="4" type="ORF">H8R10_02095</name>
</gene>
<dbReference type="RefSeq" id="WP_191071105.1">
    <property type="nucleotide sequence ID" value="NZ_CP060506.1"/>
</dbReference>
<comment type="caution">
    <text evidence="4">The sequence shown here is derived from an EMBL/GenBank/DDBJ whole genome shotgun (WGS) entry which is preliminary data.</text>
</comment>
<dbReference type="PANTHER" id="PTHR23416">
    <property type="entry name" value="SIALIC ACID SYNTHASE-RELATED"/>
    <property type="match status" value="1"/>
</dbReference>
<dbReference type="Proteomes" id="UP000627538">
    <property type="component" value="Unassembled WGS sequence"/>
</dbReference>
<evidence type="ECO:0000313" key="5">
    <source>
        <dbReference type="Proteomes" id="UP000627538"/>
    </source>
</evidence>
<dbReference type="PANTHER" id="PTHR23416:SF23">
    <property type="entry name" value="ACETYLTRANSFERASE C18B11.09C-RELATED"/>
    <property type="match status" value="1"/>
</dbReference>
<evidence type="ECO:0000256" key="2">
    <source>
        <dbReference type="ARBA" id="ARBA00022679"/>
    </source>
</evidence>
<sequence>MTLDDFRDLMARGVALTPDSEATAFMHARAERSREVTQYINTRELDQPSIRAELSQLLGEPIDESVTILPRITIDGGVNLHFGRSIFVNAGCSFQDQGGVWIGDGTFIGHNAVFATLNHDEDPDHRATLHPAPIVVEANVWIGSQASILAGVRIGEGAIVGAGSVVTRDVAPRSIVAGVPARYIRDVRSREATSVREG</sequence>
<reference evidence="4 5" key="1">
    <citation type="submission" date="2020-08" db="EMBL/GenBank/DDBJ databases">
        <title>Winkia gen. nov., sp. nov., isolated from faeces of the Anser albifrons in China.</title>
        <authorList>
            <person name="Liu Q."/>
        </authorList>
    </citation>
    <scope>NUCLEOTIDE SEQUENCE [LARGE SCALE GENOMIC DNA]</scope>
    <source>
        <strain evidence="4 5">C62</strain>
    </source>
</reference>
<dbReference type="InterPro" id="IPR018357">
    <property type="entry name" value="Hexapep_transf_CS"/>
</dbReference>
<dbReference type="InterPro" id="IPR001451">
    <property type="entry name" value="Hexapep"/>
</dbReference>
<dbReference type="PROSITE" id="PS00101">
    <property type="entry name" value="HEXAPEP_TRANSFERASES"/>
    <property type="match status" value="1"/>
</dbReference>
<dbReference type="GO" id="GO:0008374">
    <property type="term" value="F:O-acyltransferase activity"/>
    <property type="evidence" value="ECO:0007669"/>
    <property type="project" value="TreeGrafter"/>
</dbReference>
<dbReference type="Pfam" id="PF00132">
    <property type="entry name" value="Hexapep"/>
    <property type="match status" value="1"/>
</dbReference>
<organism evidence="4 5">
    <name type="scientific">Nanchangia anserum</name>
    <dbReference type="NCBI Taxonomy" id="2692125"/>
    <lineage>
        <taxon>Bacteria</taxon>
        <taxon>Bacillati</taxon>
        <taxon>Actinomycetota</taxon>
        <taxon>Actinomycetes</taxon>
        <taxon>Actinomycetales</taxon>
        <taxon>Actinomycetaceae</taxon>
        <taxon>Nanchangia</taxon>
    </lineage>
</organism>
<dbReference type="Gene3D" id="2.160.10.10">
    <property type="entry name" value="Hexapeptide repeat proteins"/>
    <property type="match status" value="1"/>
</dbReference>
<dbReference type="InterPro" id="IPR011004">
    <property type="entry name" value="Trimer_LpxA-like_sf"/>
</dbReference>
<keyword evidence="3" id="KW-0677">Repeat</keyword>
<protein>
    <submittedName>
        <fullName evidence="4">Sugar O-acetyltransferase</fullName>
    </submittedName>
</protein>
<comment type="similarity">
    <text evidence="1">Belongs to the transferase hexapeptide repeat family.</text>
</comment>
<dbReference type="EMBL" id="JACRUO010000001">
    <property type="protein sequence ID" value="MBD3689026.1"/>
    <property type="molecule type" value="Genomic_DNA"/>
</dbReference>
<evidence type="ECO:0000256" key="1">
    <source>
        <dbReference type="ARBA" id="ARBA00007274"/>
    </source>
</evidence>